<keyword evidence="2" id="KW-1185">Reference proteome</keyword>
<reference evidence="1" key="1">
    <citation type="journal article" date="2023" name="GigaByte">
        <title>Genome assembly of the bearded iris, Iris pallida Lam.</title>
        <authorList>
            <person name="Bruccoleri R.E."/>
            <person name="Oakeley E.J."/>
            <person name="Faust A.M.E."/>
            <person name="Altorfer M."/>
            <person name="Dessus-Babus S."/>
            <person name="Burckhardt D."/>
            <person name="Oertli M."/>
            <person name="Naumann U."/>
            <person name="Petersen F."/>
            <person name="Wong J."/>
        </authorList>
    </citation>
    <scope>NUCLEOTIDE SEQUENCE</scope>
    <source>
        <strain evidence="1">GSM-AAB239-AS_SAM_17_03QT</strain>
    </source>
</reference>
<evidence type="ECO:0000313" key="2">
    <source>
        <dbReference type="Proteomes" id="UP001140949"/>
    </source>
</evidence>
<dbReference type="AlphaFoldDB" id="A0AAX6EB08"/>
<name>A0AAX6EB08_IRIPA</name>
<organism evidence="1 2">
    <name type="scientific">Iris pallida</name>
    <name type="common">Sweet iris</name>
    <dbReference type="NCBI Taxonomy" id="29817"/>
    <lineage>
        <taxon>Eukaryota</taxon>
        <taxon>Viridiplantae</taxon>
        <taxon>Streptophyta</taxon>
        <taxon>Embryophyta</taxon>
        <taxon>Tracheophyta</taxon>
        <taxon>Spermatophyta</taxon>
        <taxon>Magnoliopsida</taxon>
        <taxon>Liliopsida</taxon>
        <taxon>Asparagales</taxon>
        <taxon>Iridaceae</taxon>
        <taxon>Iridoideae</taxon>
        <taxon>Irideae</taxon>
        <taxon>Iris</taxon>
    </lineage>
</organism>
<gene>
    <name evidence="1" type="ORF">M6B38_198640</name>
</gene>
<reference evidence="1" key="2">
    <citation type="submission" date="2023-04" db="EMBL/GenBank/DDBJ databases">
        <authorList>
            <person name="Bruccoleri R.E."/>
            <person name="Oakeley E.J."/>
            <person name="Faust A.-M."/>
            <person name="Dessus-Babus S."/>
            <person name="Altorfer M."/>
            <person name="Burckhardt D."/>
            <person name="Oertli M."/>
            <person name="Naumann U."/>
            <person name="Petersen F."/>
            <person name="Wong J."/>
        </authorList>
    </citation>
    <scope>NUCLEOTIDE SEQUENCE</scope>
    <source>
        <strain evidence="1">GSM-AAB239-AS_SAM_17_03QT</strain>
        <tissue evidence="1">Leaf</tissue>
    </source>
</reference>
<comment type="caution">
    <text evidence="1">The sequence shown here is derived from an EMBL/GenBank/DDBJ whole genome shotgun (WGS) entry which is preliminary data.</text>
</comment>
<proteinExistence type="predicted"/>
<accession>A0AAX6EB08</accession>
<dbReference type="Proteomes" id="UP001140949">
    <property type="component" value="Unassembled WGS sequence"/>
</dbReference>
<protein>
    <submittedName>
        <fullName evidence="1">Actin-related protein 4 isoform X1</fullName>
    </submittedName>
</protein>
<evidence type="ECO:0000313" key="1">
    <source>
        <dbReference type="EMBL" id="KAJ6801185.1"/>
    </source>
</evidence>
<dbReference type="EMBL" id="JANAVB010038220">
    <property type="protein sequence ID" value="KAJ6801185.1"/>
    <property type="molecule type" value="Genomic_DNA"/>
</dbReference>
<sequence>MLGLRDFIYSQIQFYSSPPPNLFLARFIPHYFFFLVEDQRFFPESFSRHLATATTLSAVSVRASPVINVLHRASSLRIENSQSPRRLLQPAFTDPYFSNFDFLD</sequence>